<keyword evidence="1" id="KW-0479">Metal-binding</keyword>
<evidence type="ECO:0000256" key="3">
    <source>
        <dbReference type="ARBA" id="ARBA00022833"/>
    </source>
</evidence>
<dbReference type="RefSeq" id="WP_345549295.1">
    <property type="nucleotide sequence ID" value="NZ_BAAAZA010000008.1"/>
</dbReference>
<dbReference type="InterPro" id="IPR052195">
    <property type="entry name" value="Bact_Alkyl/Aryl-Sulfatase"/>
</dbReference>
<dbReference type="InterPro" id="IPR029228">
    <property type="entry name" value="Alkyl_sulf_dimr"/>
</dbReference>
<dbReference type="Pfam" id="PF14864">
    <property type="entry name" value="Alkyl_sulf_C"/>
    <property type="match status" value="1"/>
</dbReference>
<organism evidence="6 7">
    <name type="scientific">Streptomyces lannensis</name>
    <dbReference type="NCBI Taxonomy" id="766498"/>
    <lineage>
        <taxon>Bacteria</taxon>
        <taxon>Bacillati</taxon>
        <taxon>Actinomycetota</taxon>
        <taxon>Actinomycetes</taxon>
        <taxon>Kitasatosporales</taxon>
        <taxon>Streptomycetaceae</taxon>
        <taxon>Streptomyces</taxon>
    </lineage>
</organism>
<comment type="similarity">
    <text evidence="4">Belongs to the metallo-beta-lactamase superfamily. Type III sulfatase family.</text>
</comment>
<dbReference type="PANTHER" id="PTHR43223">
    <property type="entry name" value="ALKYL/ARYL-SULFATASE"/>
    <property type="match status" value="1"/>
</dbReference>
<dbReference type="Pfam" id="PF14863">
    <property type="entry name" value="Alkyl_sulf_dimr"/>
    <property type="match status" value="1"/>
</dbReference>
<dbReference type="Gene3D" id="1.25.40.880">
    <property type="entry name" value="Alkyl sulfatase, dimerisation domain"/>
    <property type="match status" value="1"/>
</dbReference>
<comment type="caution">
    <text evidence="6">The sequence shown here is derived from an EMBL/GenBank/DDBJ whole genome shotgun (WGS) entry which is preliminary data.</text>
</comment>
<evidence type="ECO:0000313" key="7">
    <source>
        <dbReference type="Proteomes" id="UP001501563"/>
    </source>
</evidence>
<dbReference type="Pfam" id="PF00753">
    <property type="entry name" value="Lactamase_B"/>
    <property type="match status" value="1"/>
</dbReference>
<feature type="domain" description="Metallo-beta-lactamase" evidence="5">
    <location>
        <begin position="90"/>
        <end position="310"/>
    </location>
</feature>
<proteinExistence type="inferred from homology"/>
<dbReference type="InterPro" id="IPR036527">
    <property type="entry name" value="SCP2_sterol-bd_dom_sf"/>
</dbReference>
<dbReference type="CDD" id="cd07710">
    <property type="entry name" value="arylsulfatase_Sdsa1-like_MBL-fold"/>
    <property type="match status" value="1"/>
</dbReference>
<dbReference type="EMBL" id="BAAAZA010000008">
    <property type="protein sequence ID" value="GAA3867924.1"/>
    <property type="molecule type" value="Genomic_DNA"/>
</dbReference>
<dbReference type="SUPFAM" id="SSF55718">
    <property type="entry name" value="SCP-like"/>
    <property type="match status" value="1"/>
</dbReference>
<dbReference type="SMART" id="SM00849">
    <property type="entry name" value="Lactamase_B"/>
    <property type="match status" value="1"/>
</dbReference>
<keyword evidence="7" id="KW-1185">Reference proteome</keyword>
<evidence type="ECO:0000256" key="2">
    <source>
        <dbReference type="ARBA" id="ARBA00022801"/>
    </source>
</evidence>
<gene>
    <name evidence="6" type="ORF">GCM10022207_35770</name>
</gene>
<dbReference type="Gene3D" id="3.60.15.30">
    <property type="entry name" value="Metallo-beta-lactamase domain"/>
    <property type="match status" value="1"/>
</dbReference>
<dbReference type="PANTHER" id="PTHR43223:SF1">
    <property type="entry name" value="ALKYL_ARYL-SULFATASE BDS1"/>
    <property type="match status" value="1"/>
</dbReference>
<evidence type="ECO:0000256" key="4">
    <source>
        <dbReference type="ARBA" id="ARBA00033751"/>
    </source>
</evidence>
<dbReference type="Gene3D" id="3.30.1050.10">
    <property type="entry name" value="SCP2 sterol-binding domain"/>
    <property type="match status" value="1"/>
</dbReference>
<dbReference type="InterPro" id="IPR036866">
    <property type="entry name" value="RibonucZ/Hydroxyglut_hydro"/>
</dbReference>
<name>A0ABP7K7D0_9ACTN</name>
<keyword evidence="2" id="KW-0378">Hydrolase</keyword>
<reference evidence="7" key="1">
    <citation type="journal article" date="2019" name="Int. J. Syst. Evol. Microbiol.">
        <title>The Global Catalogue of Microorganisms (GCM) 10K type strain sequencing project: providing services to taxonomists for standard genome sequencing and annotation.</title>
        <authorList>
            <consortium name="The Broad Institute Genomics Platform"/>
            <consortium name="The Broad Institute Genome Sequencing Center for Infectious Disease"/>
            <person name="Wu L."/>
            <person name="Ma J."/>
        </authorList>
    </citation>
    <scope>NUCLEOTIDE SEQUENCE [LARGE SCALE GENOMIC DNA]</scope>
    <source>
        <strain evidence="7">JCM 16578</strain>
    </source>
</reference>
<sequence length="614" mass="66776">MDAAPRDGLPPFEDRTDFENADRGFVSALVPGVVTADDGRVVWDADAYGFLDGDCPATAHPGLWRQSQLCARQGLYEVTEGVYQVRGLDLANMTLVEGHDGVLVVDPLVSSECAAAALALYRRHRGERPVTGLIYTHSHVDHFGGARGVLPPDEESGVPVLAPVGFLEHAVSENVFAGPAIARRADFMYGASLPKAPDGQIGTGLGATVSTGTVTLVPPTVDITHSGQTEVVDGVRILFQLTPGTEAPAEMNFLFTEQRALCLAENVTHTLHNILTLRGALVRDARIWSRYLDEAIDFFGDAYDVAFASHHWPTWGHENVVRLLAEQRDLYAYLHDQTLRLLNSGLTGPEIAEELRLPPALEAAWHARGYYGSLNHNVKAVYQRYLGWYDGNPAHLWEHPPVPLAERYVEMAGGPAAMLAAARRYADAGDLRFAATLLNHLVFAEPGDEEARRTLAGVYERLGHGSENGPWRNIYLTGAQELLSEAGGPAVTTDSAELTSALSVGMLLDSLAVRIDGPRAAREPRLIIDLVVIDEQRRHRINLEHGALTHRSLPLHRAPRPQAGLTLTLTRPELLGLLAGKGLAGIGTEGDRELLKRLFSHVSRPDRGFPIVTP</sequence>
<dbReference type="InterPro" id="IPR029229">
    <property type="entry name" value="Alkyl_sulf_C"/>
</dbReference>
<dbReference type="Proteomes" id="UP001501563">
    <property type="component" value="Unassembled WGS sequence"/>
</dbReference>
<accession>A0ABP7K7D0</accession>
<dbReference type="SUPFAM" id="SSF56281">
    <property type="entry name" value="Metallo-hydrolase/oxidoreductase"/>
    <property type="match status" value="1"/>
</dbReference>
<evidence type="ECO:0000256" key="1">
    <source>
        <dbReference type="ARBA" id="ARBA00022723"/>
    </source>
</evidence>
<keyword evidence="3" id="KW-0862">Zinc</keyword>
<dbReference type="InterPro" id="IPR038536">
    <property type="entry name" value="Alkyl/aryl-sulf_dimr_sf"/>
</dbReference>
<dbReference type="InterPro" id="IPR044097">
    <property type="entry name" value="Bds1/SdsA1_MBL-fold"/>
</dbReference>
<protein>
    <submittedName>
        <fullName evidence="6">Alkyl sulfatase dimerization domain-containing protein</fullName>
    </submittedName>
</protein>
<dbReference type="InterPro" id="IPR001279">
    <property type="entry name" value="Metallo-B-lactamas"/>
</dbReference>
<evidence type="ECO:0000313" key="6">
    <source>
        <dbReference type="EMBL" id="GAA3867924.1"/>
    </source>
</evidence>
<evidence type="ECO:0000259" key="5">
    <source>
        <dbReference type="SMART" id="SM00849"/>
    </source>
</evidence>